<proteinExistence type="predicted"/>
<keyword evidence="1" id="KW-0732">Signal</keyword>
<reference evidence="2" key="1">
    <citation type="submission" date="2018-01" db="EMBL/GenBank/DDBJ databases">
        <title>An insight into the sialome of Amazonian anophelines.</title>
        <authorList>
            <person name="Ribeiro J.M."/>
            <person name="Scarpassa V."/>
            <person name="Calvo E."/>
        </authorList>
    </citation>
    <scope>NUCLEOTIDE SEQUENCE</scope>
</reference>
<feature type="signal peptide" evidence="1">
    <location>
        <begin position="1"/>
        <end position="15"/>
    </location>
</feature>
<protein>
    <submittedName>
        <fullName evidence="2">Putative secreted protein</fullName>
    </submittedName>
</protein>
<sequence length="76" mass="8726">MLLLLLLVMLDKVSTFSILRRSFVFPCCFFDNLTTIRHTRTGRQTTTRCCLALSQCRCPLVGLAFAAFPIPRLLFR</sequence>
<name>A0A2M4D6K8_ANODA</name>
<dbReference type="AlphaFoldDB" id="A0A2M4D6K8"/>
<feature type="chain" id="PRO_5014863177" evidence="1">
    <location>
        <begin position="16"/>
        <end position="76"/>
    </location>
</feature>
<organism evidence="2">
    <name type="scientific">Anopheles darlingi</name>
    <name type="common">Mosquito</name>
    <dbReference type="NCBI Taxonomy" id="43151"/>
    <lineage>
        <taxon>Eukaryota</taxon>
        <taxon>Metazoa</taxon>
        <taxon>Ecdysozoa</taxon>
        <taxon>Arthropoda</taxon>
        <taxon>Hexapoda</taxon>
        <taxon>Insecta</taxon>
        <taxon>Pterygota</taxon>
        <taxon>Neoptera</taxon>
        <taxon>Endopterygota</taxon>
        <taxon>Diptera</taxon>
        <taxon>Nematocera</taxon>
        <taxon>Culicoidea</taxon>
        <taxon>Culicidae</taxon>
        <taxon>Anophelinae</taxon>
        <taxon>Anopheles</taxon>
    </lineage>
</organism>
<evidence type="ECO:0000313" key="2">
    <source>
        <dbReference type="EMBL" id="MBW73166.1"/>
    </source>
</evidence>
<evidence type="ECO:0000256" key="1">
    <source>
        <dbReference type="SAM" id="SignalP"/>
    </source>
</evidence>
<accession>A0A2M4D6K8</accession>
<dbReference type="EMBL" id="GGFL01008988">
    <property type="protein sequence ID" value="MBW73166.1"/>
    <property type="molecule type" value="Transcribed_RNA"/>
</dbReference>